<dbReference type="Proteomes" id="UP000515160">
    <property type="component" value="Chromosome X"/>
</dbReference>
<dbReference type="RefSeq" id="XP_051864668.1">
    <property type="nucleotide sequence ID" value="XM_052008708.1"/>
</dbReference>
<accession>A0A9C6TF01</accession>
<dbReference type="GeneID" id="127566399"/>
<dbReference type="OrthoDB" id="7861424at2759"/>
<keyword evidence="1" id="KW-1185">Reference proteome</keyword>
<organism evidence="1 2">
    <name type="scientific">Drosophila albomicans</name>
    <name type="common">Fruit fly</name>
    <dbReference type="NCBI Taxonomy" id="7291"/>
    <lineage>
        <taxon>Eukaryota</taxon>
        <taxon>Metazoa</taxon>
        <taxon>Ecdysozoa</taxon>
        <taxon>Arthropoda</taxon>
        <taxon>Hexapoda</taxon>
        <taxon>Insecta</taxon>
        <taxon>Pterygota</taxon>
        <taxon>Neoptera</taxon>
        <taxon>Endopterygota</taxon>
        <taxon>Diptera</taxon>
        <taxon>Brachycera</taxon>
        <taxon>Muscomorpha</taxon>
        <taxon>Ephydroidea</taxon>
        <taxon>Drosophilidae</taxon>
        <taxon>Drosophila</taxon>
    </lineage>
</organism>
<proteinExistence type="predicted"/>
<evidence type="ECO:0000313" key="2">
    <source>
        <dbReference type="RefSeq" id="XP_051864668.1"/>
    </source>
</evidence>
<dbReference type="AlphaFoldDB" id="A0A9C6TF01"/>
<reference evidence="2" key="1">
    <citation type="submission" date="2025-08" db="UniProtKB">
        <authorList>
            <consortium name="RefSeq"/>
        </authorList>
    </citation>
    <scope>IDENTIFICATION</scope>
    <source>
        <strain evidence="2">15112-1751.03</strain>
        <tissue evidence="2">Whole Adult</tissue>
    </source>
</reference>
<protein>
    <submittedName>
        <fullName evidence="2">Uncharacterized protein LOC127566399</fullName>
    </submittedName>
</protein>
<sequence>MEQTNNVKLLIEKFESMSMSMRKMPIADAPQDWHLSGNSGRVAETVAKFEHNIYPFSMHTIASKSRWDQSTRRWIRVLKEKMLLHVREQLDTRDMMPEEKEDEEGDEKEENLDELLDHVMEQDPQLDLISCLDSDEQLPTLKDINSGACNISTDASFTDLTLGNKKLRSIESCTW</sequence>
<name>A0A9C6TF01_DROAB</name>
<gene>
    <name evidence="2" type="primary">LOC127566399</name>
</gene>
<evidence type="ECO:0000313" key="1">
    <source>
        <dbReference type="Proteomes" id="UP000515160"/>
    </source>
</evidence>